<evidence type="ECO:0000313" key="1">
    <source>
        <dbReference type="EMBL" id="KAJ8665192.1"/>
    </source>
</evidence>
<reference evidence="1" key="1">
    <citation type="submission" date="2023-04" db="EMBL/GenBank/DDBJ databases">
        <title>A chromosome-level genome assembly of the parasitoid wasp Eretmocerus hayati.</title>
        <authorList>
            <person name="Zhong Y."/>
            <person name="Liu S."/>
            <person name="Liu Y."/>
        </authorList>
    </citation>
    <scope>NUCLEOTIDE SEQUENCE</scope>
    <source>
        <strain evidence="1">ZJU_SS_LIU_2023</strain>
    </source>
</reference>
<proteinExistence type="predicted"/>
<name>A0ACC2N222_9HYME</name>
<keyword evidence="2" id="KW-1185">Reference proteome</keyword>
<protein>
    <submittedName>
        <fullName evidence="1">Uncharacterized protein</fullName>
    </submittedName>
</protein>
<gene>
    <name evidence="1" type="ORF">QAD02_006854</name>
</gene>
<dbReference type="EMBL" id="CM056744">
    <property type="protein sequence ID" value="KAJ8665192.1"/>
    <property type="molecule type" value="Genomic_DNA"/>
</dbReference>
<evidence type="ECO:0000313" key="2">
    <source>
        <dbReference type="Proteomes" id="UP001239111"/>
    </source>
</evidence>
<accession>A0ACC2N222</accession>
<organism evidence="1 2">
    <name type="scientific">Eretmocerus hayati</name>
    <dbReference type="NCBI Taxonomy" id="131215"/>
    <lineage>
        <taxon>Eukaryota</taxon>
        <taxon>Metazoa</taxon>
        <taxon>Ecdysozoa</taxon>
        <taxon>Arthropoda</taxon>
        <taxon>Hexapoda</taxon>
        <taxon>Insecta</taxon>
        <taxon>Pterygota</taxon>
        <taxon>Neoptera</taxon>
        <taxon>Endopterygota</taxon>
        <taxon>Hymenoptera</taxon>
        <taxon>Apocrita</taxon>
        <taxon>Proctotrupomorpha</taxon>
        <taxon>Chalcidoidea</taxon>
        <taxon>Aphelinidae</taxon>
        <taxon>Aphelininae</taxon>
        <taxon>Eretmocerus</taxon>
    </lineage>
</organism>
<dbReference type="Proteomes" id="UP001239111">
    <property type="component" value="Chromosome 4"/>
</dbReference>
<sequence>MALATDGQVSQIMENWRIKEMSVDCLKEVLSDLDENEVVSMIFLLWDVDVNISIEQILNSNVKERLHEIIKIQNWQTKLVETLLITKNFNILRKLGFSKKDITELNTYFCISIHNVSKSLNRAVKSLYFLCDSLTQRQANTLIDTINKKVSQPMNHNRNNRSLEIFIISWIQHSYITITQDSTNLNSLLKDLKNLGYYSSLDPNFNFDYWKDFPEKKLTPVEPKLEGIEQGLVEVWPIEHKRLCIIINEMHFNDCEKYKTRRGSEVDAASLEKTFQGIGFEVQKKKDLYESEFMELLDSFNRSDSSYSSYGSIFMCILSHGKEGKVILSDGTDIPIKTIQNKICCKNLRKVFKFIILQSCQGEQEGSELVHDGPTSSTSTTESSPLNHVHFGLFHSTVSDFVSWRHEKDGSWFIQEICNTLQNETPLCVREWIQKVKQRVISKKSVLRKTDSDLKYAVQVPYCYEIIPNDYYLPEYVK</sequence>
<comment type="caution">
    <text evidence="1">The sequence shown here is derived from an EMBL/GenBank/DDBJ whole genome shotgun (WGS) entry which is preliminary data.</text>
</comment>